<accession>A0ABY8CC40</accession>
<evidence type="ECO:0000256" key="8">
    <source>
        <dbReference type="SAM" id="Phobius"/>
    </source>
</evidence>
<evidence type="ECO:0000313" key="11">
    <source>
        <dbReference type="Proteomes" id="UP001222275"/>
    </source>
</evidence>
<evidence type="ECO:0000256" key="5">
    <source>
        <dbReference type="ARBA" id="ARBA00022989"/>
    </source>
</evidence>
<feature type="transmembrane region" description="Helical" evidence="8">
    <location>
        <begin position="12"/>
        <end position="30"/>
    </location>
</feature>
<dbReference type="Gene3D" id="1.10.3430.10">
    <property type="entry name" value="Ammonium transporter AmtB like domains"/>
    <property type="match status" value="1"/>
</dbReference>
<evidence type="ECO:0000259" key="9">
    <source>
        <dbReference type="Pfam" id="PF00909"/>
    </source>
</evidence>
<feature type="transmembrane region" description="Helical" evidence="8">
    <location>
        <begin position="237"/>
        <end position="256"/>
    </location>
</feature>
<evidence type="ECO:0000256" key="3">
    <source>
        <dbReference type="ARBA" id="ARBA00022448"/>
    </source>
</evidence>
<gene>
    <name evidence="10" type="ORF">NR989_04660</name>
</gene>
<dbReference type="RefSeq" id="WP_275595806.1">
    <property type="nucleotide sequence ID" value="NZ_CP102381.1"/>
</dbReference>
<name>A0ABY8CC40_9GAMM</name>
<proteinExistence type="inferred from homology"/>
<dbReference type="InterPro" id="IPR029020">
    <property type="entry name" value="Ammonium/urea_transptr"/>
</dbReference>
<evidence type="ECO:0000256" key="1">
    <source>
        <dbReference type="ARBA" id="ARBA00004141"/>
    </source>
</evidence>
<feature type="transmembrane region" description="Helical" evidence="8">
    <location>
        <begin position="118"/>
        <end position="136"/>
    </location>
</feature>
<evidence type="ECO:0000313" key="10">
    <source>
        <dbReference type="EMBL" id="WEJ63549.1"/>
    </source>
</evidence>
<comment type="subcellular location">
    <subcellularLocation>
        <location evidence="1">Membrane</location>
        <topology evidence="1">Multi-pass membrane protein</topology>
    </subcellularLocation>
</comment>
<keyword evidence="6 8" id="KW-0472">Membrane</keyword>
<dbReference type="InterPro" id="IPR024041">
    <property type="entry name" value="NH4_transpt_AmtB-like_dom"/>
</dbReference>
<organism evidence="10 11">
    <name type="scientific">Thiomicrorhabdus lithotrophica</name>
    <dbReference type="NCBI Taxonomy" id="2949997"/>
    <lineage>
        <taxon>Bacteria</taxon>
        <taxon>Pseudomonadati</taxon>
        <taxon>Pseudomonadota</taxon>
        <taxon>Gammaproteobacteria</taxon>
        <taxon>Thiotrichales</taxon>
        <taxon>Piscirickettsiaceae</taxon>
        <taxon>Thiomicrorhabdus</taxon>
    </lineage>
</organism>
<feature type="transmembrane region" description="Helical" evidence="8">
    <location>
        <begin position="351"/>
        <end position="372"/>
    </location>
</feature>
<feature type="transmembrane region" description="Helical" evidence="8">
    <location>
        <begin position="317"/>
        <end position="339"/>
    </location>
</feature>
<dbReference type="Pfam" id="PF00909">
    <property type="entry name" value="Ammonium_transp"/>
    <property type="match status" value="1"/>
</dbReference>
<comment type="similarity">
    <text evidence="2">Belongs to the ammonia transporter channel (TC 1.A.11.2) family.</text>
</comment>
<dbReference type="InterPro" id="IPR018047">
    <property type="entry name" value="Ammonium_transpt_CS"/>
</dbReference>
<keyword evidence="11" id="KW-1185">Reference proteome</keyword>
<sequence>MEQLTTSLDVLFILLGAILVLFMHAGFAFLEVGTVQHKNQVNALVKIMSDLGVSTVAYFFIGYGVAYGVFLGFNVDGQLTQAMTEKSGYELVKFFFLMTFAAAIPAIVSGGIAERARFYPVLLSTFLIVAFIYPFFEGMAWNGNFGVQAWLEESFGAGFHDFAGSIVVHGVGGWIALAAILVLGARHNRYDKEGKIRHVHPPSSIPFLALGAWILSVGWFGFNVMSAQAIEGIQGLVAMNSLMAMVGGILAATFIGNKDPGFVHNGPLAGLVAICAGSDVVSPLGALVIGLVAGALFVKAFTWTQKTLKIDDVLGVWPLHGLVGVWGAIAAGIFGSEALGGLGGVSIISQLIGVGIGISIAFFGGYIVYLIVNKISQIRMSEDEQYQGADLTFHKIHANPPRDDY</sequence>
<dbReference type="PANTHER" id="PTHR11730:SF89">
    <property type="entry name" value="AMMONIUM TRANSPORTER SLL0108-RELATED"/>
    <property type="match status" value="1"/>
</dbReference>
<dbReference type="PANTHER" id="PTHR11730">
    <property type="entry name" value="AMMONIUM TRANSPORTER"/>
    <property type="match status" value="1"/>
</dbReference>
<feature type="transmembrane region" description="Helical" evidence="8">
    <location>
        <begin position="91"/>
        <end position="111"/>
    </location>
</feature>
<keyword evidence="5 8" id="KW-1133">Transmembrane helix</keyword>
<feature type="domain" description="Ammonium transporter AmtB-like" evidence="9">
    <location>
        <begin position="12"/>
        <end position="395"/>
    </location>
</feature>
<feature type="transmembrane region" description="Helical" evidence="8">
    <location>
        <begin position="205"/>
        <end position="225"/>
    </location>
</feature>
<dbReference type="Proteomes" id="UP001222275">
    <property type="component" value="Chromosome"/>
</dbReference>
<evidence type="ECO:0000256" key="2">
    <source>
        <dbReference type="ARBA" id="ARBA00005887"/>
    </source>
</evidence>
<keyword evidence="3" id="KW-0813">Transport</keyword>
<dbReference type="EMBL" id="CP102381">
    <property type="protein sequence ID" value="WEJ63549.1"/>
    <property type="molecule type" value="Genomic_DNA"/>
</dbReference>
<feature type="transmembrane region" description="Helical" evidence="8">
    <location>
        <begin position="162"/>
        <end position="184"/>
    </location>
</feature>
<feature type="transmembrane region" description="Helical" evidence="8">
    <location>
        <begin position="268"/>
        <end position="297"/>
    </location>
</feature>
<feature type="transmembrane region" description="Helical" evidence="8">
    <location>
        <begin position="51"/>
        <end position="71"/>
    </location>
</feature>
<evidence type="ECO:0000256" key="6">
    <source>
        <dbReference type="ARBA" id="ARBA00023136"/>
    </source>
</evidence>
<reference evidence="10 11" key="1">
    <citation type="submission" date="2022-06" db="EMBL/GenBank/DDBJ databases">
        <title>Thiomicrohabdus sp. nov, an obligately chemolithoautotrophic, sulfur-oxidizing bacterium isolated from beach of Guanyin Mountain. Amoy.</title>
        <authorList>
            <person name="Zhu H."/>
        </authorList>
    </citation>
    <scope>NUCLEOTIDE SEQUENCE [LARGE SCALE GENOMIC DNA]</scope>
    <source>
        <strain evidence="10 11">XGS-01</strain>
    </source>
</reference>
<evidence type="ECO:0000256" key="7">
    <source>
        <dbReference type="ARBA" id="ARBA00023177"/>
    </source>
</evidence>
<keyword evidence="7" id="KW-0924">Ammonia transport</keyword>
<dbReference type="SUPFAM" id="SSF111352">
    <property type="entry name" value="Ammonium transporter"/>
    <property type="match status" value="1"/>
</dbReference>
<evidence type="ECO:0000256" key="4">
    <source>
        <dbReference type="ARBA" id="ARBA00022692"/>
    </source>
</evidence>
<keyword evidence="4 8" id="KW-0812">Transmembrane</keyword>
<protein>
    <submittedName>
        <fullName evidence="10">Ammonium transporter</fullName>
    </submittedName>
</protein>
<dbReference type="PROSITE" id="PS01219">
    <property type="entry name" value="AMMONIUM_TRANSP"/>
    <property type="match status" value="1"/>
</dbReference>